<evidence type="ECO:0000313" key="1">
    <source>
        <dbReference type="EMBL" id="SVB74277.1"/>
    </source>
</evidence>
<name>A0A382GI21_9ZZZZ</name>
<gene>
    <name evidence="1" type="ORF">METZ01_LOCUS227131</name>
</gene>
<dbReference type="AlphaFoldDB" id="A0A382GI21"/>
<accession>A0A382GI21</accession>
<organism evidence="1">
    <name type="scientific">marine metagenome</name>
    <dbReference type="NCBI Taxonomy" id="408172"/>
    <lineage>
        <taxon>unclassified sequences</taxon>
        <taxon>metagenomes</taxon>
        <taxon>ecological metagenomes</taxon>
    </lineage>
</organism>
<feature type="non-terminal residue" evidence="1">
    <location>
        <position position="1"/>
    </location>
</feature>
<proteinExistence type="predicted"/>
<reference evidence="1" key="1">
    <citation type="submission" date="2018-05" db="EMBL/GenBank/DDBJ databases">
        <authorList>
            <person name="Lanie J.A."/>
            <person name="Ng W.-L."/>
            <person name="Kazmierczak K.M."/>
            <person name="Andrzejewski T.M."/>
            <person name="Davidsen T.M."/>
            <person name="Wayne K.J."/>
            <person name="Tettelin H."/>
            <person name="Glass J.I."/>
            <person name="Rusch D."/>
            <person name="Podicherti R."/>
            <person name="Tsui H.-C.T."/>
            <person name="Winkler M.E."/>
        </authorList>
    </citation>
    <scope>NUCLEOTIDE SEQUENCE</scope>
</reference>
<sequence>EEHGYVNYQSRSGNPLQLEVNWKATNFVS</sequence>
<protein>
    <submittedName>
        <fullName evidence="1">Uncharacterized protein</fullName>
    </submittedName>
</protein>
<dbReference type="EMBL" id="UINC01055422">
    <property type="protein sequence ID" value="SVB74277.1"/>
    <property type="molecule type" value="Genomic_DNA"/>
</dbReference>